<comment type="caution">
    <text evidence="3">The sequence shown here is derived from an EMBL/GenBank/DDBJ whole genome shotgun (WGS) entry which is preliminary data.</text>
</comment>
<feature type="domain" description="C2" evidence="2">
    <location>
        <begin position="1"/>
        <end position="99"/>
    </location>
</feature>
<feature type="compositionally biased region" description="Low complexity" evidence="1">
    <location>
        <begin position="407"/>
        <end position="416"/>
    </location>
</feature>
<sequence>MSKPRIVGELVIVAYKAIVGKQDPFVVFRLGETTKKTKTDLRGGQHPTWDDQVTLPVPEKKTLVVVQVYDEDAKRQELISECELDITKVLEDGEADEWYPLQYKGRSAGEIYLELTFYNAKPPPKRQPTRYGGRHPKPTGYAPPLPQQTPQQSRPYNPSPYPPSSFVRPAGGPIPVESHSTPTYQGSPYPPQQQQQQQPPQQQQQQRPPFNINSSPYPPPVPTPSMSTGSQQHVYPPHQQQQQRPSRPNSYVPPPTNSRPTSPPGPGSYGSNTSASLLSSSYNPSNTNGPPRPNSGYGGHPPSTSSSGNNPNRNSFPNSYAASPYPPQQTQHGFNVGGFPEPQQFSTGYPPRTEALGTPFAAHQGTPFASHQGTPFSAHQGTFHNAAPHGAAPGYPPTNPNYPPPQQHQYQGYPPNNGGGYGGQAPYPPY</sequence>
<protein>
    <recommendedName>
        <fullName evidence="2">C2 domain-containing protein</fullName>
    </recommendedName>
</protein>
<evidence type="ECO:0000256" key="1">
    <source>
        <dbReference type="SAM" id="MobiDB-lite"/>
    </source>
</evidence>
<feature type="compositionally biased region" description="Basic residues" evidence="1">
    <location>
        <begin position="123"/>
        <end position="137"/>
    </location>
</feature>
<evidence type="ECO:0000313" key="4">
    <source>
        <dbReference type="Proteomes" id="UP001476247"/>
    </source>
</evidence>
<dbReference type="EMBL" id="BAABUJ010000016">
    <property type="protein sequence ID" value="GAA5800704.1"/>
    <property type="molecule type" value="Genomic_DNA"/>
</dbReference>
<dbReference type="PANTHER" id="PTHR47052">
    <property type="entry name" value="CONSERVED SERINE PROLINE-RICH PROTEIN (AFU_ORTHOLOGUE AFUA_2G01790)"/>
    <property type="match status" value="1"/>
</dbReference>
<dbReference type="SMART" id="SM00239">
    <property type="entry name" value="C2"/>
    <property type="match status" value="1"/>
</dbReference>
<feature type="compositionally biased region" description="Low complexity" evidence="1">
    <location>
        <begin position="300"/>
        <end position="319"/>
    </location>
</feature>
<evidence type="ECO:0000259" key="2">
    <source>
        <dbReference type="PROSITE" id="PS50004"/>
    </source>
</evidence>
<feature type="compositionally biased region" description="Pro residues" evidence="1">
    <location>
        <begin position="394"/>
        <end position="406"/>
    </location>
</feature>
<feature type="compositionally biased region" description="Low complexity" evidence="1">
    <location>
        <begin position="269"/>
        <end position="288"/>
    </location>
</feature>
<reference evidence="3 4" key="1">
    <citation type="submission" date="2024-04" db="EMBL/GenBank/DDBJ databases">
        <title>genome sequences of Mucor flavus KT1a and Helicostylum pulchrum KT1b strains isolation_sourced from the surface of a dry-aged beef.</title>
        <authorList>
            <person name="Toyotome T."/>
            <person name="Hosono M."/>
            <person name="Torimaru M."/>
            <person name="Fukuda K."/>
            <person name="Mikami N."/>
        </authorList>
    </citation>
    <scope>NUCLEOTIDE SEQUENCE [LARGE SCALE GENOMIC DNA]</scope>
    <source>
        <strain evidence="3 4">KT1b</strain>
    </source>
</reference>
<dbReference type="InterPro" id="IPR000008">
    <property type="entry name" value="C2_dom"/>
</dbReference>
<proteinExistence type="predicted"/>
<gene>
    <name evidence="3" type="ORF">HPULCUR_006140</name>
</gene>
<dbReference type="PROSITE" id="PS50004">
    <property type="entry name" value="C2"/>
    <property type="match status" value="1"/>
</dbReference>
<dbReference type="Proteomes" id="UP001476247">
    <property type="component" value="Unassembled WGS sequence"/>
</dbReference>
<keyword evidence="4" id="KW-1185">Reference proteome</keyword>
<organism evidence="3 4">
    <name type="scientific">Helicostylum pulchrum</name>
    <dbReference type="NCBI Taxonomy" id="562976"/>
    <lineage>
        <taxon>Eukaryota</taxon>
        <taxon>Fungi</taxon>
        <taxon>Fungi incertae sedis</taxon>
        <taxon>Mucoromycota</taxon>
        <taxon>Mucoromycotina</taxon>
        <taxon>Mucoromycetes</taxon>
        <taxon>Mucorales</taxon>
        <taxon>Mucorineae</taxon>
        <taxon>Mucoraceae</taxon>
        <taxon>Helicostylum</taxon>
    </lineage>
</organism>
<dbReference type="PANTHER" id="PTHR47052:SF3">
    <property type="entry name" value="INGRESSION PROTEIN 1"/>
    <property type="match status" value="1"/>
</dbReference>
<dbReference type="Gene3D" id="2.60.40.150">
    <property type="entry name" value="C2 domain"/>
    <property type="match status" value="1"/>
</dbReference>
<feature type="compositionally biased region" description="Pro residues" evidence="1">
    <location>
        <begin position="251"/>
        <end position="266"/>
    </location>
</feature>
<dbReference type="InterPro" id="IPR035892">
    <property type="entry name" value="C2_domain_sf"/>
</dbReference>
<dbReference type="SUPFAM" id="SSF49562">
    <property type="entry name" value="C2 domain (Calcium/lipid-binding domain, CaLB)"/>
    <property type="match status" value="1"/>
</dbReference>
<dbReference type="InterPro" id="IPR052981">
    <property type="entry name" value="Ingression_C2_domain"/>
</dbReference>
<accession>A0ABP9Y123</accession>
<feature type="region of interest" description="Disordered" evidence="1">
    <location>
        <begin position="119"/>
        <end position="430"/>
    </location>
</feature>
<name>A0ABP9Y123_9FUNG</name>
<dbReference type="Pfam" id="PF00168">
    <property type="entry name" value="C2"/>
    <property type="match status" value="1"/>
</dbReference>
<feature type="compositionally biased region" description="Low complexity" evidence="1">
    <location>
        <begin position="192"/>
        <end position="209"/>
    </location>
</feature>
<feature type="compositionally biased region" description="Low complexity" evidence="1">
    <location>
        <begin position="224"/>
        <end position="248"/>
    </location>
</feature>
<evidence type="ECO:0000313" key="3">
    <source>
        <dbReference type="EMBL" id="GAA5800704.1"/>
    </source>
</evidence>
<feature type="compositionally biased region" description="Polar residues" evidence="1">
    <location>
        <begin position="367"/>
        <end position="383"/>
    </location>
</feature>